<proteinExistence type="inferred from homology"/>
<comment type="caution">
    <text evidence="5">The sequence shown here is derived from an EMBL/GenBank/DDBJ whole genome shotgun (WGS) entry which is preliminary data.</text>
</comment>
<dbReference type="GO" id="GO:0006284">
    <property type="term" value="P:base-excision repair"/>
    <property type="evidence" value="ECO:0007669"/>
    <property type="project" value="InterPro"/>
</dbReference>
<dbReference type="PANTHER" id="PTHR10039:SF15">
    <property type="entry name" value="NACHT DOMAIN-CONTAINING PROTEIN"/>
    <property type="match status" value="1"/>
</dbReference>
<dbReference type="InterPro" id="IPR035937">
    <property type="entry name" value="FPG_N"/>
</dbReference>
<dbReference type="GO" id="GO:0003906">
    <property type="term" value="F:DNA-(apurinic or apyrimidinic site) endonuclease activity"/>
    <property type="evidence" value="ECO:0007669"/>
    <property type="project" value="InterPro"/>
</dbReference>
<keyword evidence="6" id="KW-1185">Reference proteome</keyword>
<name>A0AAD9ZDY3_9LECA</name>
<dbReference type="Gene3D" id="3.20.190.10">
    <property type="entry name" value="MutM-like, N-terminal"/>
    <property type="match status" value="1"/>
</dbReference>
<dbReference type="EMBL" id="JASNWA010000004">
    <property type="protein sequence ID" value="KAK3176315.1"/>
    <property type="molecule type" value="Genomic_DNA"/>
</dbReference>
<evidence type="ECO:0000256" key="2">
    <source>
        <dbReference type="ARBA" id="ARBA00022737"/>
    </source>
</evidence>
<dbReference type="GO" id="GO:0016799">
    <property type="term" value="F:hydrolase activity, hydrolyzing N-glycosyl compounds"/>
    <property type="evidence" value="ECO:0007669"/>
    <property type="project" value="InterPro"/>
</dbReference>
<dbReference type="PANTHER" id="PTHR10039">
    <property type="entry name" value="AMELOGENIN"/>
    <property type="match status" value="1"/>
</dbReference>
<dbReference type="Proteomes" id="UP001276659">
    <property type="component" value="Unassembled WGS sequence"/>
</dbReference>
<feature type="domain" description="Formamidopyrimidine-DNA glycosylase H2TH DNA-binding" evidence="4">
    <location>
        <begin position="79"/>
        <end position="173"/>
    </location>
</feature>
<keyword evidence="2" id="KW-0677">Repeat</keyword>
<feature type="compositionally biased region" description="Basic and acidic residues" evidence="3">
    <location>
        <begin position="304"/>
        <end position="322"/>
    </location>
</feature>
<dbReference type="SUPFAM" id="SSF81624">
    <property type="entry name" value="N-terminal domain of MutM-like DNA repair proteins"/>
    <property type="match status" value="1"/>
</dbReference>
<evidence type="ECO:0000256" key="3">
    <source>
        <dbReference type="SAM" id="MobiDB-lite"/>
    </source>
</evidence>
<dbReference type="AlphaFoldDB" id="A0AAD9ZDY3"/>
<dbReference type="Gene3D" id="3.40.50.300">
    <property type="entry name" value="P-loop containing nucleotide triphosphate hydrolases"/>
    <property type="match status" value="1"/>
</dbReference>
<evidence type="ECO:0000313" key="5">
    <source>
        <dbReference type="EMBL" id="KAK3176315.1"/>
    </source>
</evidence>
<dbReference type="InterPro" id="IPR054471">
    <property type="entry name" value="GPIID_WHD"/>
</dbReference>
<dbReference type="FunFam" id="1.10.8.50:FF:000009">
    <property type="entry name" value="Formamidopyrimidine-DNA glycosylase"/>
    <property type="match status" value="1"/>
</dbReference>
<dbReference type="InterPro" id="IPR056884">
    <property type="entry name" value="NPHP3-like_N"/>
</dbReference>
<dbReference type="Gene3D" id="1.10.8.50">
    <property type="match status" value="1"/>
</dbReference>
<feature type="compositionally biased region" description="Basic and acidic residues" evidence="3">
    <location>
        <begin position="246"/>
        <end position="258"/>
    </location>
</feature>
<reference evidence="5" key="1">
    <citation type="submission" date="2022-11" db="EMBL/GenBank/DDBJ databases">
        <title>Chromosomal genome sequence assembly and mating type (MAT) locus characterization of the leprose asexual lichenized fungus Lepraria neglecta (Nyl.) Erichsen.</title>
        <authorList>
            <person name="Allen J.L."/>
            <person name="Pfeffer B."/>
        </authorList>
    </citation>
    <scope>NUCLEOTIDE SEQUENCE</scope>
    <source>
        <strain evidence="5">Allen 5258</strain>
    </source>
</reference>
<dbReference type="SUPFAM" id="SSF46946">
    <property type="entry name" value="S13-like H2TH domain"/>
    <property type="match status" value="1"/>
</dbReference>
<dbReference type="Pfam" id="PF06831">
    <property type="entry name" value="H2TH"/>
    <property type="match status" value="1"/>
</dbReference>
<dbReference type="Pfam" id="PF22939">
    <property type="entry name" value="WHD_GPIID"/>
    <property type="match status" value="1"/>
</dbReference>
<dbReference type="InterPro" id="IPR010979">
    <property type="entry name" value="Ribosomal_uS13-like_H2TH"/>
</dbReference>
<evidence type="ECO:0000256" key="1">
    <source>
        <dbReference type="ARBA" id="ARBA00009409"/>
    </source>
</evidence>
<feature type="region of interest" description="Disordered" evidence="3">
    <location>
        <begin position="217"/>
        <end position="327"/>
    </location>
</feature>
<dbReference type="InterPro" id="IPR015886">
    <property type="entry name" value="H2TH_FPG"/>
</dbReference>
<dbReference type="Pfam" id="PF24883">
    <property type="entry name" value="NPHP3_N"/>
    <property type="match status" value="1"/>
</dbReference>
<organism evidence="5 6">
    <name type="scientific">Lepraria neglecta</name>
    <dbReference type="NCBI Taxonomy" id="209136"/>
    <lineage>
        <taxon>Eukaryota</taxon>
        <taxon>Fungi</taxon>
        <taxon>Dikarya</taxon>
        <taxon>Ascomycota</taxon>
        <taxon>Pezizomycotina</taxon>
        <taxon>Lecanoromycetes</taxon>
        <taxon>OSLEUM clade</taxon>
        <taxon>Lecanoromycetidae</taxon>
        <taxon>Lecanorales</taxon>
        <taxon>Lecanorineae</taxon>
        <taxon>Stereocaulaceae</taxon>
        <taxon>Lepraria</taxon>
    </lineage>
</organism>
<dbReference type="GO" id="GO:0003684">
    <property type="term" value="F:damaged DNA binding"/>
    <property type="evidence" value="ECO:0007669"/>
    <property type="project" value="InterPro"/>
</dbReference>
<accession>A0AAD9ZDY3</accession>
<comment type="similarity">
    <text evidence="1">Belongs to the FPG family.</text>
</comment>
<dbReference type="SMART" id="SM01232">
    <property type="entry name" value="H2TH"/>
    <property type="match status" value="1"/>
</dbReference>
<evidence type="ECO:0000259" key="4">
    <source>
        <dbReference type="SMART" id="SM01232"/>
    </source>
</evidence>
<gene>
    <name evidence="5" type="ORF">OEA41_007638</name>
</gene>
<evidence type="ECO:0000313" key="6">
    <source>
        <dbReference type="Proteomes" id="UP001276659"/>
    </source>
</evidence>
<dbReference type="GO" id="GO:0008270">
    <property type="term" value="F:zinc ion binding"/>
    <property type="evidence" value="ECO:0007669"/>
    <property type="project" value="InterPro"/>
</dbReference>
<sequence>MHFGMTGWMNIRDEETAYYKPSQPEKSDEWPPKFWKFALETAEEPKSEAAFFDKRRLARIRLIDCPAEDIRKVSPLVKNGPDPIIDKEILTEEWLGKKLASKRVPIKALLLDQANISGIGNWVGDEVLYNSHIHPEQYSNTLSLAQVKQLHKSIQHVCGFAVDNLADSSKFPEDWLFKHRWGKGKKDSATKLPNGAKLVFLTVGGRTSCVVPSVQKKTGPVAKDVEDDGSDGEAETKPAKRKRASKVNDRKQTVKEETEPVENGVANGEEADEKPSKPASKKRKSDVKAETNGMDAGSKKPKRKAEPRENRVKVEAKEETTGRRKSTRHLVRARFDPNLRKAMDVVTKSRSLFDVALQSDQKVILSAVEKYVRNIAEDVRDVGNTVNENGKRLLDMDEHQARNHKEAISWHDETENSIKETGDSLLEYNRDWRNEIERKSISQETQNMLKWLSPLNFWTKHDDAFSRRYEGAGEWLLETNQFKSWVNGTMRTLLCLGISGAGKTIPRSVVLSHLERLHCAQNTALVMIYFTYKEQQEQSLGNLFGSILQQLLHKTQGIPEELSKLYGEYSQKNKYLSASECLKWIKSLIPKFSQLIVVIDALDECSEVDDTRDAVLTAMLSLQPTVQIFLTSRHIASIKASISNTEPLEIRAIVSDMTRYLEARLLKEKRLLRGLRNLPAEISTTYDDPIDRISNQNSEDARMAFRILSWITHARRVLQVDELGYALAIESTASNFDDENLVVQELLVSLCAGLVILEEQSGYIKLVHYTAQEYFEQTREKLFPTARLEIAKACLAYLSYDEVRICRSLSRPLFDSQGYFFAYWDDHVRSTPEDTIHDLAIRFLSQDEKVNRCVKSRFNVMGHFLFIEFRTTGLAMASAMGLYGVAKSSILSGKDVKANITQNSNWSGSRIAGGTALHNAA</sequence>
<protein>
    <recommendedName>
        <fullName evidence="4">Formamidopyrimidine-DNA glycosylase H2TH DNA-binding domain-containing protein</fullName>
    </recommendedName>
</protein>
<dbReference type="InterPro" id="IPR027417">
    <property type="entry name" value="P-loop_NTPase"/>
</dbReference>